<dbReference type="PANTHER" id="PTHR48125:SF12">
    <property type="entry name" value="AT HOOK TRANSCRIPTION FACTOR FAMILY-RELATED"/>
    <property type="match status" value="1"/>
</dbReference>
<dbReference type="OrthoDB" id="4495511at2"/>
<feature type="domain" description="NACHT" evidence="2">
    <location>
        <begin position="854"/>
        <end position="976"/>
    </location>
</feature>
<dbReference type="PROSITE" id="PS50837">
    <property type="entry name" value="NACHT"/>
    <property type="match status" value="1"/>
</dbReference>
<evidence type="ECO:0000313" key="4">
    <source>
        <dbReference type="Proteomes" id="UP000034196"/>
    </source>
</evidence>
<keyword evidence="4" id="KW-1185">Reference proteome</keyword>
<dbReference type="Proteomes" id="UP000034196">
    <property type="component" value="Unassembled WGS sequence"/>
</dbReference>
<feature type="region of interest" description="Disordered" evidence="1">
    <location>
        <begin position="225"/>
        <end position="247"/>
    </location>
</feature>
<protein>
    <recommendedName>
        <fullName evidence="2">NACHT domain-containing protein</fullName>
    </recommendedName>
</protein>
<gene>
    <name evidence="3" type="ORF">WN71_032765</name>
</gene>
<evidence type="ECO:0000259" key="2">
    <source>
        <dbReference type="PROSITE" id="PS50837"/>
    </source>
</evidence>
<feature type="compositionally biased region" description="Low complexity" evidence="1">
    <location>
        <begin position="62"/>
        <end position="77"/>
    </location>
</feature>
<dbReference type="NCBIfam" id="NF041121">
    <property type="entry name" value="SAV_2336_NTERM"/>
    <property type="match status" value="1"/>
</dbReference>
<dbReference type="InterPro" id="IPR027417">
    <property type="entry name" value="P-loop_NTPase"/>
</dbReference>
<feature type="region of interest" description="Disordered" evidence="1">
    <location>
        <begin position="57"/>
        <end position="114"/>
    </location>
</feature>
<dbReference type="AlphaFoldDB" id="A0A1J4NMN7"/>
<dbReference type="InterPro" id="IPR047738">
    <property type="entry name" value="SAV_2336-like_N"/>
</dbReference>
<sequence>MTHDGRGTPALGALLGTPALGALLGALDPQGPPAGPREIAELLWLAAQLPEGAVVRPHLPVPDASADAPPTSTAATGAGDGSPEEASEGDADEQGDRLFLPDTDTPAEGHALLHPGSPVRVAAAPALPHRRALGRSLRPLKRRVPSRTRLVVDEDATADRIAHEVRWLPVLVPARDRWLDLVLVIDAHGDSAALWQPLGRELLGVLRELGAFRDIRTYWLRRQPDGTPGLSTGPRGTLRSPATVSDPTGRTVTLVLTDGVAPGWGGESLRGTLRLWARSGPAAVLQTLPENLWGQTALAPEPGRFRSSQADGLPTRLHFTPYALGSRTPQPGEIPVPVLALSPEWLAPWARAVAGVGEFDGAAVRLPAAGAAAPDALPPPPAEAPVSFEEFLAQAQPGPFRLAAYLSAAPLNLAVMRLVQSVMLPDSPPSDLAAIVYSGVLRRLPGGDTDPDPLQQAYEFAPGIRERLLSTLRRDEADQVVANVSAYVERNLPAGSARFTAAIADPAGPLLLPAGARHWAEVRSLVNRRRRRRASAVVATTPLPAPETRAPQRPTASAEDAVPGAAGTVVPTVTVSQTQPPTSKRSRNVRHVLITIGVSRIRGGPPTRFAGVAEDVARVRTEFEALGYTTVLPELANDPAASTVLRSIKGWAASQSAAKAESVVVYFAGRTARSGREATLLTSDSEQTGSRISGITISRLHQAFAGHPGALMFVLDTSFPAVLVDPPVAAGSLPPLWVLTCRQVLADHSGSDFARGLTVELSRTRRGFVAPYDLMEFASRIRTRMVDQNPGVSDPAMITLSPSTSWFAFRRFFPDHHLPEPLSPLPAETLPRTEQAEALKALTDWLLRHPEDHRPRIVNGVAGTGKSVLLLMLERSLLEAEAAGRAPIGRLRTVLLNAATIRSAPDISGLWASLATQLALPGDASRAVMSQLAAAPFTVAVLLDHLYEVSTSRRRKILAELVDPLRTLPGVRLVITEDTTRRPLPELGADVEVLRLEHHPPRASTHDDALDRVLASPRAHLIVDGHSVIMEAYGELPPDEGPMRLLERLSQRAEPTGVEITCVFDHVDLLGRPPLAAPRGVRVLIPAPGVRDDEFIWRMVAAEPHDRPIVVASQSAVLNVDVTRRPGARSVDVATLMRWLSRTTPRTGSGT</sequence>
<dbReference type="STRING" id="1428628.WN71_032765"/>
<dbReference type="RefSeq" id="WP_052743202.1">
    <property type="nucleotide sequence ID" value="NZ_LAVA02000097.1"/>
</dbReference>
<evidence type="ECO:0000256" key="1">
    <source>
        <dbReference type="SAM" id="MobiDB-lite"/>
    </source>
</evidence>
<name>A0A1J4NMN7_9ACTN</name>
<proteinExistence type="predicted"/>
<dbReference type="SUPFAM" id="SSF52540">
    <property type="entry name" value="P-loop containing nucleoside triphosphate hydrolases"/>
    <property type="match status" value="1"/>
</dbReference>
<feature type="region of interest" description="Disordered" evidence="1">
    <location>
        <begin position="540"/>
        <end position="564"/>
    </location>
</feature>
<dbReference type="PANTHER" id="PTHR48125">
    <property type="entry name" value="LP07818P1"/>
    <property type="match status" value="1"/>
</dbReference>
<evidence type="ECO:0000313" key="3">
    <source>
        <dbReference type="EMBL" id="OIJ63599.1"/>
    </source>
</evidence>
<dbReference type="InterPro" id="IPR007111">
    <property type="entry name" value="NACHT_NTPase"/>
</dbReference>
<accession>A0A1J4NMN7</accession>
<reference evidence="3" key="1">
    <citation type="submission" date="2016-10" db="EMBL/GenBank/DDBJ databases">
        <title>Genome sequence of Streptomyces mangrovisoli MUSC 149.</title>
        <authorList>
            <person name="Lee L.-H."/>
            <person name="Ser H.-L."/>
        </authorList>
    </citation>
    <scope>NUCLEOTIDE SEQUENCE [LARGE SCALE GENOMIC DNA]</scope>
    <source>
        <strain evidence="3">MUSC 149</strain>
    </source>
</reference>
<feature type="compositionally biased region" description="Acidic residues" evidence="1">
    <location>
        <begin position="82"/>
        <end position="93"/>
    </location>
</feature>
<organism evidence="3 4">
    <name type="scientific">Streptomyces mangrovisoli</name>
    <dbReference type="NCBI Taxonomy" id="1428628"/>
    <lineage>
        <taxon>Bacteria</taxon>
        <taxon>Bacillati</taxon>
        <taxon>Actinomycetota</taxon>
        <taxon>Actinomycetes</taxon>
        <taxon>Kitasatosporales</taxon>
        <taxon>Streptomycetaceae</taxon>
        <taxon>Streptomyces</taxon>
    </lineage>
</organism>
<comment type="caution">
    <text evidence="3">The sequence shown here is derived from an EMBL/GenBank/DDBJ whole genome shotgun (WGS) entry which is preliminary data.</text>
</comment>
<dbReference type="EMBL" id="LAVA02000097">
    <property type="protein sequence ID" value="OIJ63599.1"/>
    <property type="molecule type" value="Genomic_DNA"/>
</dbReference>